<dbReference type="AlphaFoldDB" id="A0A5K7XA81"/>
<dbReference type="KEGG" id="lpav:PLANPX_3222"/>
<dbReference type="EMBL" id="AP021861">
    <property type="protein sequence ID" value="BBO33610.1"/>
    <property type="molecule type" value="Genomic_DNA"/>
</dbReference>
<gene>
    <name evidence="1" type="ORF">PLANPX_3222</name>
</gene>
<reference evidence="2" key="1">
    <citation type="submission" date="2019-10" db="EMBL/GenBank/DDBJ databases">
        <title>Lacipirellula parvula gen. nov., sp. nov., representing a lineage of planctomycetes widespread in freshwater anoxic habitats, and description of the family Lacipirellulaceae.</title>
        <authorList>
            <person name="Dedysh S.N."/>
            <person name="Kulichevskaya I.S."/>
            <person name="Beletsky A.V."/>
            <person name="Rakitin A.L."/>
            <person name="Mardanov A.V."/>
            <person name="Ivanova A.A."/>
            <person name="Saltykova V.X."/>
            <person name="Rijpstra W.I.C."/>
            <person name="Sinninghe Damste J.S."/>
            <person name="Ravin N.V."/>
        </authorList>
    </citation>
    <scope>NUCLEOTIDE SEQUENCE [LARGE SCALE GENOMIC DNA]</scope>
    <source>
        <strain evidence="2">PX69</strain>
    </source>
</reference>
<name>A0A5K7XA81_9BACT</name>
<organism evidence="1 2">
    <name type="scientific">Lacipirellula parvula</name>
    <dbReference type="NCBI Taxonomy" id="2650471"/>
    <lineage>
        <taxon>Bacteria</taxon>
        <taxon>Pseudomonadati</taxon>
        <taxon>Planctomycetota</taxon>
        <taxon>Planctomycetia</taxon>
        <taxon>Pirellulales</taxon>
        <taxon>Lacipirellulaceae</taxon>
        <taxon>Lacipirellula</taxon>
    </lineage>
</organism>
<protein>
    <submittedName>
        <fullName evidence="1">Uncharacterized protein</fullName>
    </submittedName>
</protein>
<proteinExistence type="predicted"/>
<sequence length="43" mass="4579">MRGSMMIAFDDAFCWIRSLPTGNGGGRVMANSSPQTSPLAIYA</sequence>
<evidence type="ECO:0000313" key="1">
    <source>
        <dbReference type="EMBL" id="BBO33610.1"/>
    </source>
</evidence>
<keyword evidence="2" id="KW-1185">Reference proteome</keyword>
<dbReference type="Proteomes" id="UP000326837">
    <property type="component" value="Chromosome"/>
</dbReference>
<evidence type="ECO:0000313" key="2">
    <source>
        <dbReference type="Proteomes" id="UP000326837"/>
    </source>
</evidence>
<accession>A0A5K7XA81</accession>